<comment type="caution">
    <text evidence="1">The sequence shown here is derived from an EMBL/GenBank/DDBJ whole genome shotgun (WGS) entry which is preliminary data.</text>
</comment>
<dbReference type="OrthoDB" id="5415522at2759"/>
<reference evidence="1 2" key="1">
    <citation type="submission" date="2020-01" db="EMBL/GenBank/DDBJ databases">
        <title>Aspergillus terreus IFO 6365 whole genome shotgun sequence.</title>
        <authorList>
            <person name="Kanamasa S."/>
            <person name="Takahashi H."/>
        </authorList>
    </citation>
    <scope>NUCLEOTIDE SEQUENCE [LARGE SCALE GENOMIC DNA]</scope>
    <source>
        <strain evidence="1 2">IFO 6365</strain>
    </source>
</reference>
<protein>
    <submittedName>
        <fullName evidence="1">Uncharacterized protein</fullName>
    </submittedName>
</protein>
<proteinExistence type="predicted"/>
<organism evidence="1 2">
    <name type="scientific">Aspergillus terreus</name>
    <dbReference type="NCBI Taxonomy" id="33178"/>
    <lineage>
        <taxon>Eukaryota</taxon>
        <taxon>Fungi</taxon>
        <taxon>Dikarya</taxon>
        <taxon>Ascomycota</taxon>
        <taxon>Pezizomycotina</taxon>
        <taxon>Eurotiomycetes</taxon>
        <taxon>Eurotiomycetidae</taxon>
        <taxon>Eurotiales</taxon>
        <taxon>Aspergillaceae</taxon>
        <taxon>Aspergillus</taxon>
        <taxon>Aspergillus subgen. Circumdati</taxon>
    </lineage>
</organism>
<evidence type="ECO:0000313" key="1">
    <source>
        <dbReference type="EMBL" id="GFF15311.1"/>
    </source>
</evidence>
<keyword evidence="2" id="KW-1185">Reference proteome</keyword>
<sequence length="93" mass="10284">MSDSDKGYYYTDSGTNSQARPLAFGNHWCTRDYGTASDSNGAGRGDAYHYSNQNGSYYYSNSNGSTYYNNGKGEAWYTPSGGDSRKIDYEEST</sequence>
<dbReference type="AlphaFoldDB" id="A0A5M3YP71"/>
<accession>A0A5M3YP71</accession>
<name>A0A5M3YP71_ASPTE</name>
<evidence type="ECO:0000313" key="2">
    <source>
        <dbReference type="Proteomes" id="UP000452235"/>
    </source>
</evidence>
<gene>
    <name evidence="1" type="ORF">ATEIFO6365_0004043000</name>
</gene>
<dbReference type="Proteomes" id="UP000452235">
    <property type="component" value="Unassembled WGS sequence"/>
</dbReference>
<dbReference type="EMBL" id="BLJY01000004">
    <property type="protein sequence ID" value="GFF15311.1"/>
    <property type="molecule type" value="Genomic_DNA"/>
</dbReference>